<evidence type="ECO:0000313" key="1">
    <source>
        <dbReference type="EMBL" id="PVH90385.1"/>
    </source>
</evidence>
<dbReference type="STRING" id="97972.A0A2V1CXC4"/>
<gene>
    <name evidence="1" type="ORF">DM02DRAFT_547899</name>
</gene>
<accession>A0A2V1CXC4</accession>
<dbReference type="Proteomes" id="UP000244855">
    <property type="component" value="Unassembled WGS sequence"/>
</dbReference>
<reference evidence="1 2" key="1">
    <citation type="journal article" date="2018" name="Sci. Rep.">
        <title>Comparative genomics provides insights into the lifestyle and reveals functional heterogeneity of dark septate endophytic fungi.</title>
        <authorList>
            <person name="Knapp D.G."/>
            <person name="Nemeth J.B."/>
            <person name="Barry K."/>
            <person name="Hainaut M."/>
            <person name="Henrissat B."/>
            <person name="Johnson J."/>
            <person name="Kuo A."/>
            <person name="Lim J.H.P."/>
            <person name="Lipzen A."/>
            <person name="Nolan M."/>
            <person name="Ohm R.A."/>
            <person name="Tamas L."/>
            <person name="Grigoriev I.V."/>
            <person name="Spatafora J.W."/>
            <person name="Nagy L.G."/>
            <person name="Kovacs G.M."/>
        </authorList>
    </citation>
    <scope>NUCLEOTIDE SEQUENCE [LARGE SCALE GENOMIC DNA]</scope>
    <source>
        <strain evidence="1 2">DSE2036</strain>
    </source>
</reference>
<name>A0A2V1CXC4_9PLEO</name>
<dbReference type="OrthoDB" id="5369347at2759"/>
<keyword evidence="2" id="KW-1185">Reference proteome</keyword>
<feature type="non-terminal residue" evidence="1">
    <location>
        <position position="939"/>
    </location>
</feature>
<dbReference type="AlphaFoldDB" id="A0A2V1CXC4"/>
<proteinExistence type="predicted"/>
<protein>
    <submittedName>
        <fullName evidence="1">Uncharacterized protein</fullName>
    </submittedName>
</protein>
<evidence type="ECO:0000313" key="2">
    <source>
        <dbReference type="Proteomes" id="UP000244855"/>
    </source>
</evidence>
<dbReference type="EMBL" id="KZ806365">
    <property type="protein sequence ID" value="PVH90385.1"/>
    <property type="molecule type" value="Genomic_DNA"/>
</dbReference>
<organism evidence="1 2">
    <name type="scientific">Periconia macrospinosa</name>
    <dbReference type="NCBI Taxonomy" id="97972"/>
    <lineage>
        <taxon>Eukaryota</taxon>
        <taxon>Fungi</taxon>
        <taxon>Dikarya</taxon>
        <taxon>Ascomycota</taxon>
        <taxon>Pezizomycotina</taxon>
        <taxon>Dothideomycetes</taxon>
        <taxon>Pleosporomycetidae</taxon>
        <taxon>Pleosporales</taxon>
        <taxon>Massarineae</taxon>
        <taxon>Periconiaceae</taxon>
        <taxon>Periconia</taxon>
    </lineage>
</organism>
<sequence>MDELADRLVDQLVQHHGCCEHCHQQFQEEQTDNHPNHIGLEEYLDRVGEEVVCPDVLGSKTMTTHESNFASQMSEASRRYLYCGVRNDDISPVHICLKADDVASVDAEVTFDIDSVLGFPSSLAVAKQGIRWNPTQMAVSDLQSDLHLNSRLAHYVDRHGHAHSVSRPLHQLPHYTFGRLVGFEDISLYLVFPHLYREEQQISRLCDHDFRTWMDRILLPAVYQYHDSSLVQHYPSSFDHARYNSTARGVEGRSQRIEATPRQQLLFHFLPPDSLHAVWEAILQAVERPGLQHFRGVFLFCHGKNLKCLTKDSTWRDMTSRFGKYWTNAVVESYMTSDAYIDVGKELCPAQGSSIQCEEMDNNHEGVAKTLLWKRCCLDTYNEWIREKEPDGHQRTFYPFSMLQDSGSMTIETHKNSKNRASGLLYSQFYSSIKEIFAAGNVYPFTNAAIETLALDPKLRKTWQHVGAGLSHDPVALIRAYLYTKLRCHYAISGSTQKCFGTREEHRVSKKLFSQIDARIQQRRLDTQLFRSAHGSNQPYYTFSTSTLLKWLRWNINKFCVGFEMVYGIKDSHFVTWEHTRIMLMFLRCLQFSYSSGLIQKAGGLWQDVRLANDADQPDGLRRYEGLGFRDNMRQYGYAWFMDKIDWETMTFRQPFAQYMMFNNPSMQSAYHARYSQIRDVRIDFIRVDKARQWMTEFSAVPACLDLLEEYLEQLCLCAFRKDVFSFIRHLLHKDYVKAALAGQIPLCWPSVNQALKSKHQPPKLAMGNRLAVKSIEVIFSWLWEWKDRQFERRGWNDKPYRMLYQQSCSIVELIRGKHQARAWRKKLKITFLQSHWLLPYPQNQSFMRKCKESGEVVWWPTFHSGLYRYYQQLGRYGEVPQPFPASYIKHHPTNFWGLPRQGQEYMPYAVQPKQHLVELSEADLYSQVRELQARWNNP</sequence>